<gene>
    <name evidence="2" type="ORF">M422DRAFT_256036</name>
</gene>
<feature type="region of interest" description="Disordered" evidence="1">
    <location>
        <begin position="1"/>
        <end position="86"/>
    </location>
</feature>
<sequence>MAHKKTNDKVPAGTSDAVDSGSTTNVTRGKDPNQAVSATSETNIPRPTTQKTCANNPLTKMTPNPPGGDGDPPPPEKCSELPEPSE</sequence>
<dbReference type="Proteomes" id="UP000054279">
    <property type="component" value="Unassembled WGS sequence"/>
</dbReference>
<dbReference type="EMBL" id="KN837140">
    <property type="protein sequence ID" value="KIJ40871.1"/>
    <property type="molecule type" value="Genomic_DNA"/>
</dbReference>
<feature type="compositionally biased region" description="Polar residues" evidence="1">
    <location>
        <begin position="34"/>
        <end position="62"/>
    </location>
</feature>
<dbReference type="AlphaFoldDB" id="A0A0C9VS78"/>
<name>A0A0C9VS78_SPHS4</name>
<evidence type="ECO:0000256" key="1">
    <source>
        <dbReference type="SAM" id="MobiDB-lite"/>
    </source>
</evidence>
<organism evidence="2 3">
    <name type="scientific">Sphaerobolus stellatus (strain SS14)</name>
    <dbReference type="NCBI Taxonomy" id="990650"/>
    <lineage>
        <taxon>Eukaryota</taxon>
        <taxon>Fungi</taxon>
        <taxon>Dikarya</taxon>
        <taxon>Basidiomycota</taxon>
        <taxon>Agaricomycotina</taxon>
        <taxon>Agaricomycetes</taxon>
        <taxon>Phallomycetidae</taxon>
        <taxon>Geastrales</taxon>
        <taxon>Sphaerobolaceae</taxon>
        <taxon>Sphaerobolus</taxon>
    </lineage>
</organism>
<feature type="compositionally biased region" description="Pro residues" evidence="1">
    <location>
        <begin position="63"/>
        <end position="76"/>
    </location>
</feature>
<evidence type="ECO:0000313" key="3">
    <source>
        <dbReference type="Proteomes" id="UP000054279"/>
    </source>
</evidence>
<keyword evidence="3" id="KW-1185">Reference proteome</keyword>
<evidence type="ECO:0000313" key="2">
    <source>
        <dbReference type="EMBL" id="KIJ40871.1"/>
    </source>
</evidence>
<dbReference type="HOGENOM" id="CLU_2499330_0_0_1"/>
<reference evidence="2 3" key="1">
    <citation type="submission" date="2014-06" db="EMBL/GenBank/DDBJ databases">
        <title>Evolutionary Origins and Diversification of the Mycorrhizal Mutualists.</title>
        <authorList>
            <consortium name="DOE Joint Genome Institute"/>
            <consortium name="Mycorrhizal Genomics Consortium"/>
            <person name="Kohler A."/>
            <person name="Kuo A."/>
            <person name="Nagy L.G."/>
            <person name="Floudas D."/>
            <person name="Copeland A."/>
            <person name="Barry K.W."/>
            <person name="Cichocki N."/>
            <person name="Veneault-Fourrey C."/>
            <person name="LaButti K."/>
            <person name="Lindquist E.A."/>
            <person name="Lipzen A."/>
            <person name="Lundell T."/>
            <person name="Morin E."/>
            <person name="Murat C."/>
            <person name="Riley R."/>
            <person name="Ohm R."/>
            <person name="Sun H."/>
            <person name="Tunlid A."/>
            <person name="Henrissat B."/>
            <person name="Grigoriev I.V."/>
            <person name="Hibbett D.S."/>
            <person name="Martin F."/>
        </authorList>
    </citation>
    <scope>NUCLEOTIDE SEQUENCE [LARGE SCALE GENOMIC DNA]</scope>
    <source>
        <strain evidence="2 3">SS14</strain>
    </source>
</reference>
<accession>A0A0C9VS78</accession>
<protein>
    <submittedName>
        <fullName evidence="2">Uncharacterized protein</fullName>
    </submittedName>
</protein>
<proteinExistence type="predicted"/>